<name>A0A7Z2GKV0_9BURK</name>
<dbReference type="RefSeq" id="WP_158952282.1">
    <property type="nucleotide sequence ID" value="NZ_CP046914.1"/>
</dbReference>
<evidence type="ECO:0000313" key="1">
    <source>
        <dbReference type="EMBL" id="QGZ63289.1"/>
    </source>
</evidence>
<organism evidence="1 2">
    <name type="scientific">Paraburkholderia acidisoli</name>
    <dbReference type="NCBI Taxonomy" id="2571748"/>
    <lineage>
        <taxon>Bacteria</taxon>
        <taxon>Pseudomonadati</taxon>
        <taxon>Pseudomonadota</taxon>
        <taxon>Betaproteobacteria</taxon>
        <taxon>Burkholderiales</taxon>
        <taxon>Burkholderiaceae</taxon>
        <taxon>Paraburkholderia</taxon>
    </lineage>
</organism>
<dbReference type="OrthoDB" id="9791198at2"/>
<dbReference type="KEGG" id="pacs:FAZ98_15925"/>
<dbReference type="EMBL" id="CP046914">
    <property type="protein sequence ID" value="QGZ63289.1"/>
    <property type="molecule type" value="Genomic_DNA"/>
</dbReference>
<protein>
    <submittedName>
        <fullName evidence="1">Oxalurate catabolism protein HpxZ</fullName>
    </submittedName>
</protein>
<dbReference type="Gene3D" id="3.10.450.50">
    <property type="match status" value="1"/>
</dbReference>
<dbReference type="NCBIfam" id="NF033625">
    <property type="entry name" value="HpxZ"/>
    <property type="match status" value="1"/>
</dbReference>
<accession>A0A7Z2GKV0</accession>
<gene>
    <name evidence="1" type="primary">hpxZ</name>
    <name evidence="1" type="ORF">FAZ98_15925</name>
</gene>
<dbReference type="Pfam" id="PF11533">
    <property type="entry name" value="AtzH-like"/>
    <property type="match status" value="1"/>
</dbReference>
<evidence type="ECO:0000313" key="2">
    <source>
        <dbReference type="Proteomes" id="UP000433577"/>
    </source>
</evidence>
<keyword evidence="2" id="KW-1185">Reference proteome</keyword>
<dbReference type="InterPro" id="IPR032710">
    <property type="entry name" value="NTF2-like_dom_sf"/>
</dbReference>
<proteinExistence type="predicted"/>
<sequence>MTLPCSPREIDDPAIVAEVRAAFEAYERALIDNDVAAMNVLFWDAPETVRYGIAEIQHGGAAIRAWRESCAPVPKSRKRHRTVVTTFGRDYATVSTEFTSDATPLVGRQMQTWARLGTPDAAFGGWVVVAAHVSLIDAPDAVAAYAQAAGASGA</sequence>
<reference evidence="1 2" key="1">
    <citation type="submission" date="2019-12" db="EMBL/GenBank/DDBJ databases">
        <title>Paraburkholderia acidiphila 7Q-K02 sp. nov and Paraburkholderia acidisoli DHF22 sp. nov., two strains isolated from forest soil.</title>
        <authorList>
            <person name="Gao Z."/>
            <person name="Qiu L."/>
        </authorList>
    </citation>
    <scope>NUCLEOTIDE SEQUENCE [LARGE SCALE GENOMIC DNA]</scope>
    <source>
        <strain evidence="1 2">DHF22</strain>
    </source>
</reference>
<dbReference type="SUPFAM" id="SSF54427">
    <property type="entry name" value="NTF2-like"/>
    <property type="match status" value="1"/>
</dbReference>
<dbReference type="AlphaFoldDB" id="A0A7Z2GKV0"/>
<dbReference type="InterPro" id="IPR024507">
    <property type="entry name" value="AtzH-like"/>
</dbReference>
<dbReference type="Proteomes" id="UP000433577">
    <property type="component" value="Chromosome 2"/>
</dbReference>